<comment type="caution">
    <text evidence="2">The sequence shown here is derived from an EMBL/GenBank/DDBJ whole genome shotgun (WGS) entry which is preliminary data.</text>
</comment>
<dbReference type="InterPro" id="IPR025441">
    <property type="entry name" value="DUF4181"/>
</dbReference>
<dbReference type="AlphaFoldDB" id="A0A916S1I0"/>
<protein>
    <recommendedName>
        <fullName evidence="4">DUF4181 domain-containing protein</fullName>
    </recommendedName>
</protein>
<accession>A0A916S1I0</accession>
<name>A0A916S1I0_9BACI</name>
<sequence>MFWLNFASIVLIIFALIIVVRLFLRKTFNIEKEEKTFFSYNYINDFHKKIDWAIRITSIITLIITFYLIIYQDYSLNLFLIVLVIFTGIDYAVRAFFEWRYTQNPKQSILTISEMFILVIALIIIIQFDLLNTVS</sequence>
<reference evidence="2" key="1">
    <citation type="journal article" date="2014" name="Int. J. Syst. Evol. Microbiol.">
        <title>Complete genome sequence of Corynebacterium casei LMG S-19264T (=DSM 44701T), isolated from a smear-ripened cheese.</title>
        <authorList>
            <consortium name="US DOE Joint Genome Institute (JGI-PGF)"/>
            <person name="Walter F."/>
            <person name="Albersmeier A."/>
            <person name="Kalinowski J."/>
            <person name="Ruckert C."/>
        </authorList>
    </citation>
    <scope>NUCLEOTIDE SEQUENCE</scope>
    <source>
        <strain evidence="2">CGMCC 1.12408</strain>
    </source>
</reference>
<keyword evidence="1" id="KW-0812">Transmembrane</keyword>
<evidence type="ECO:0008006" key="4">
    <source>
        <dbReference type="Google" id="ProtNLM"/>
    </source>
</evidence>
<evidence type="ECO:0000313" key="2">
    <source>
        <dbReference type="EMBL" id="GGA79367.1"/>
    </source>
</evidence>
<feature type="transmembrane region" description="Helical" evidence="1">
    <location>
        <begin position="109"/>
        <end position="128"/>
    </location>
</feature>
<organism evidence="2 3">
    <name type="scientific">Ornithinibacillus halotolerans</name>
    <dbReference type="NCBI Taxonomy" id="1274357"/>
    <lineage>
        <taxon>Bacteria</taxon>
        <taxon>Bacillati</taxon>
        <taxon>Bacillota</taxon>
        <taxon>Bacilli</taxon>
        <taxon>Bacillales</taxon>
        <taxon>Bacillaceae</taxon>
        <taxon>Ornithinibacillus</taxon>
    </lineage>
</organism>
<keyword evidence="3" id="KW-1185">Reference proteome</keyword>
<proteinExistence type="predicted"/>
<dbReference type="RefSeq" id="WP_188384858.1">
    <property type="nucleotide sequence ID" value="NZ_BMEY01000011.1"/>
</dbReference>
<gene>
    <name evidence="2" type="ORF">GCM10008025_23470</name>
</gene>
<feature type="transmembrane region" description="Helical" evidence="1">
    <location>
        <begin position="52"/>
        <end position="70"/>
    </location>
</feature>
<feature type="transmembrane region" description="Helical" evidence="1">
    <location>
        <begin position="6"/>
        <end position="24"/>
    </location>
</feature>
<keyword evidence="1" id="KW-1133">Transmembrane helix</keyword>
<dbReference type="Proteomes" id="UP000613512">
    <property type="component" value="Unassembled WGS sequence"/>
</dbReference>
<keyword evidence="1" id="KW-0472">Membrane</keyword>
<evidence type="ECO:0000256" key="1">
    <source>
        <dbReference type="SAM" id="Phobius"/>
    </source>
</evidence>
<reference evidence="2" key="2">
    <citation type="submission" date="2020-09" db="EMBL/GenBank/DDBJ databases">
        <authorList>
            <person name="Sun Q."/>
            <person name="Zhou Y."/>
        </authorList>
    </citation>
    <scope>NUCLEOTIDE SEQUENCE</scope>
    <source>
        <strain evidence="2">CGMCC 1.12408</strain>
    </source>
</reference>
<evidence type="ECO:0000313" key="3">
    <source>
        <dbReference type="Proteomes" id="UP000613512"/>
    </source>
</evidence>
<feature type="transmembrane region" description="Helical" evidence="1">
    <location>
        <begin position="76"/>
        <end position="97"/>
    </location>
</feature>
<dbReference type="Pfam" id="PF13789">
    <property type="entry name" value="DUF4181"/>
    <property type="match status" value="1"/>
</dbReference>
<dbReference type="EMBL" id="BMEY01000011">
    <property type="protein sequence ID" value="GGA79367.1"/>
    <property type="molecule type" value="Genomic_DNA"/>
</dbReference>